<reference evidence="3 4" key="1">
    <citation type="journal article" date="2020" name="Nat. Commun.">
        <title>Genome of Tripterygium wilfordii and identification of cytochrome P450 involved in triptolide biosynthesis.</title>
        <authorList>
            <person name="Tu L."/>
            <person name="Su P."/>
            <person name="Zhang Z."/>
            <person name="Gao L."/>
            <person name="Wang J."/>
            <person name="Hu T."/>
            <person name="Zhou J."/>
            <person name="Zhang Y."/>
            <person name="Zhao Y."/>
            <person name="Liu Y."/>
            <person name="Song Y."/>
            <person name="Tong Y."/>
            <person name="Lu Y."/>
            <person name="Yang J."/>
            <person name="Xu C."/>
            <person name="Jia M."/>
            <person name="Peters R.J."/>
            <person name="Huang L."/>
            <person name="Gao W."/>
        </authorList>
    </citation>
    <scope>NUCLEOTIDE SEQUENCE [LARGE SCALE GENOMIC DNA]</scope>
    <source>
        <strain evidence="4">cv. XIE 37</strain>
        <tissue evidence="3">Leaf</tissue>
    </source>
</reference>
<keyword evidence="2" id="KW-0732">Signal</keyword>
<organism evidence="3 4">
    <name type="scientific">Tripterygium wilfordii</name>
    <name type="common">Thunder God vine</name>
    <dbReference type="NCBI Taxonomy" id="458696"/>
    <lineage>
        <taxon>Eukaryota</taxon>
        <taxon>Viridiplantae</taxon>
        <taxon>Streptophyta</taxon>
        <taxon>Embryophyta</taxon>
        <taxon>Tracheophyta</taxon>
        <taxon>Spermatophyta</taxon>
        <taxon>Magnoliopsida</taxon>
        <taxon>eudicotyledons</taxon>
        <taxon>Gunneridae</taxon>
        <taxon>Pentapetalae</taxon>
        <taxon>rosids</taxon>
        <taxon>fabids</taxon>
        <taxon>Celastrales</taxon>
        <taxon>Celastraceae</taxon>
        <taxon>Tripterygium</taxon>
    </lineage>
</organism>
<dbReference type="AlphaFoldDB" id="A0A7J7DSN9"/>
<accession>A0A7J7DSN9</accession>
<dbReference type="PANTHER" id="PTHR48006:SF92">
    <property type="entry name" value="LRR RECEPTOR-LIKE SERINE_THREONINE-PROTEIN KINASE GSO1"/>
    <property type="match status" value="1"/>
</dbReference>
<comment type="subcellular location">
    <subcellularLocation>
        <location evidence="1">Membrane</location>
        <topology evidence="1">Single-pass type I membrane protein</topology>
    </subcellularLocation>
</comment>
<dbReference type="EMBL" id="JAAARO010000004">
    <property type="protein sequence ID" value="KAF5749313.1"/>
    <property type="molecule type" value="Genomic_DNA"/>
</dbReference>
<gene>
    <name evidence="3" type="ORF">HS088_TW04G01281</name>
</gene>
<sequence>MAGNVYSFGVILLELLTGKPAVSEGTELAKWVLRDSVSMQKDKWDRIIDFRVSRVSYAIRSQMLAVLRIACNCVNPSPEARPKMKTVLRMLLNA</sequence>
<comment type="caution">
    <text evidence="3">The sequence shown here is derived from an EMBL/GenBank/DDBJ whole genome shotgun (WGS) entry which is preliminary data.</text>
</comment>
<dbReference type="Proteomes" id="UP000593562">
    <property type="component" value="Unassembled WGS sequence"/>
</dbReference>
<evidence type="ECO:0000313" key="4">
    <source>
        <dbReference type="Proteomes" id="UP000593562"/>
    </source>
</evidence>
<dbReference type="InParanoid" id="A0A7J7DSN9"/>
<proteinExistence type="predicted"/>
<dbReference type="Gene3D" id="1.10.510.10">
    <property type="entry name" value="Transferase(Phosphotransferase) domain 1"/>
    <property type="match status" value="1"/>
</dbReference>
<name>A0A7J7DSN9_TRIWF</name>
<evidence type="ECO:0000313" key="3">
    <source>
        <dbReference type="EMBL" id="KAF5749313.1"/>
    </source>
</evidence>
<evidence type="ECO:0000256" key="2">
    <source>
        <dbReference type="SAM" id="SignalP"/>
    </source>
</evidence>
<evidence type="ECO:0008006" key="5">
    <source>
        <dbReference type="Google" id="ProtNLM"/>
    </source>
</evidence>
<dbReference type="GO" id="GO:0016020">
    <property type="term" value="C:membrane"/>
    <property type="evidence" value="ECO:0007669"/>
    <property type="project" value="UniProtKB-SubCell"/>
</dbReference>
<dbReference type="InterPro" id="IPR051824">
    <property type="entry name" value="LRR_Rcpt-Like_S/T_Kinase"/>
</dbReference>
<dbReference type="SUPFAM" id="SSF56112">
    <property type="entry name" value="Protein kinase-like (PK-like)"/>
    <property type="match status" value="1"/>
</dbReference>
<feature type="signal peptide" evidence="2">
    <location>
        <begin position="1"/>
        <end position="23"/>
    </location>
</feature>
<protein>
    <recommendedName>
        <fullName evidence="5">Protein kinase domain-containing protein</fullName>
    </recommendedName>
</protein>
<dbReference type="InterPro" id="IPR011009">
    <property type="entry name" value="Kinase-like_dom_sf"/>
</dbReference>
<dbReference type="PANTHER" id="PTHR48006">
    <property type="entry name" value="LEUCINE-RICH REPEAT-CONTAINING PROTEIN DDB_G0281931-RELATED"/>
    <property type="match status" value="1"/>
</dbReference>
<keyword evidence="4" id="KW-1185">Reference proteome</keyword>
<feature type="chain" id="PRO_5029452249" description="Protein kinase domain-containing protein" evidence="2">
    <location>
        <begin position="24"/>
        <end position="94"/>
    </location>
</feature>
<evidence type="ECO:0000256" key="1">
    <source>
        <dbReference type="ARBA" id="ARBA00004479"/>
    </source>
</evidence>